<comment type="caution">
    <text evidence="5">The sequence shown here is derived from an EMBL/GenBank/DDBJ whole genome shotgun (WGS) entry which is preliminary data.</text>
</comment>
<dbReference type="SUPFAM" id="SSF47473">
    <property type="entry name" value="EF-hand"/>
    <property type="match status" value="1"/>
</dbReference>
<dbReference type="InterPro" id="IPR011992">
    <property type="entry name" value="EF-hand-dom_pair"/>
</dbReference>
<dbReference type="FunFam" id="1.10.238.10:FF:000004">
    <property type="entry name" value="Actinin alpha 1"/>
    <property type="match status" value="1"/>
</dbReference>
<dbReference type="Pfam" id="PF08726">
    <property type="entry name" value="EFhand_Ca_insen"/>
    <property type="match status" value="1"/>
</dbReference>
<keyword evidence="6" id="KW-1185">Reference proteome</keyword>
<keyword evidence="2" id="KW-0106">Calcium</keyword>
<reference evidence="5 6" key="1">
    <citation type="submission" date="2020-03" db="EMBL/GenBank/DDBJ databases">
        <title>Dissostichus mawsoni Genome sequencing and assembly.</title>
        <authorList>
            <person name="Park H."/>
        </authorList>
    </citation>
    <scope>NUCLEOTIDE SEQUENCE [LARGE SCALE GENOMIC DNA]</scope>
    <source>
        <strain evidence="5">DM0001</strain>
        <tissue evidence="5">Muscle</tissue>
    </source>
</reference>
<keyword evidence="1" id="KW-0677">Repeat</keyword>
<dbReference type="GO" id="GO:0005509">
    <property type="term" value="F:calcium ion binding"/>
    <property type="evidence" value="ECO:0007669"/>
    <property type="project" value="InterPro"/>
</dbReference>
<name>A0A7J5XXY1_DISMA</name>
<dbReference type="SUPFAM" id="SSF46966">
    <property type="entry name" value="Spectrin repeat"/>
    <property type="match status" value="1"/>
</dbReference>
<protein>
    <recommendedName>
        <fullName evidence="4">EF-hand domain-containing protein</fullName>
    </recommendedName>
</protein>
<evidence type="ECO:0000256" key="3">
    <source>
        <dbReference type="ARBA" id="ARBA00023203"/>
    </source>
</evidence>
<dbReference type="Gene3D" id="1.10.238.10">
    <property type="entry name" value="EF-hand"/>
    <property type="match status" value="2"/>
</dbReference>
<evidence type="ECO:0000259" key="4">
    <source>
        <dbReference type="PROSITE" id="PS50222"/>
    </source>
</evidence>
<dbReference type="OrthoDB" id="10017054at2759"/>
<sequence length="204" mass="23267">MTQLKQCEHVIVAYKPNVDKLEGDHQLIQESLVFDNKHTNYTMEHIRVGWELLLTTVARTINEIETQILTRDAKGISQQQMKEFRSSFNHFDRKKNGAMETDDFRACLISMGEVEFARIMILVDPNGTGNVSFQSFIDFMTRETADTDTAEQPYILVEELRRELPPEQAEYCIMRMPPYAGSGAPPGALDYTAFSTALYGESDL</sequence>
<dbReference type="PANTHER" id="PTHR11915">
    <property type="entry name" value="SPECTRIN/FILAMIN RELATED CYTOSKELETAL PROTEIN"/>
    <property type="match status" value="1"/>
</dbReference>
<evidence type="ECO:0000313" key="5">
    <source>
        <dbReference type="EMBL" id="KAF3841940.1"/>
    </source>
</evidence>
<accession>A0A7J5XXY1</accession>
<dbReference type="EMBL" id="JAAKFY010000019">
    <property type="protein sequence ID" value="KAF3841940.1"/>
    <property type="molecule type" value="Genomic_DNA"/>
</dbReference>
<dbReference type="PROSITE" id="PS50222">
    <property type="entry name" value="EF_HAND_2"/>
    <property type="match status" value="2"/>
</dbReference>
<feature type="domain" description="EF-hand" evidence="4">
    <location>
        <begin position="79"/>
        <end position="114"/>
    </location>
</feature>
<feature type="domain" description="EF-hand" evidence="4">
    <location>
        <begin position="115"/>
        <end position="146"/>
    </location>
</feature>
<dbReference type="Gene3D" id="1.20.58.60">
    <property type="match status" value="1"/>
</dbReference>
<dbReference type="InterPro" id="IPR002048">
    <property type="entry name" value="EF_hand_dom"/>
</dbReference>
<dbReference type="CDD" id="cd00051">
    <property type="entry name" value="EFh"/>
    <property type="match status" value="1"/>
</dbReference>
<evidence type="ECO:0000313" key="6">
    <source>
        <dbReference type="Proteomes" id="UP000518266"/>
    </source>
</evidence>
<evidence type="ECO:0000256" key="2">
    <source>
        <dbReference type="ARBA" id="ARBA00022837"/>
    </source>
</evidence>
<dbReference type="InterPro" id="IPR014837">
    <property type="entry name" value="EF-hand_Ca_insen"/>
</dbReference>
<dbReference type="GO" id="GO:0003779">
    <property type="term" value="F:actin binding"/>
    <property type="evidence" value="ECO:0007669"/>
    <property type="project" value="UniProtKB-KW"/>
</dbReference>
<dbReference type="SMART" id="SM00054">
    <property type="entry name" value="EFh"/>
    <property type="match status" value="2"/>
</dbReference>
<gene>
    <name evidence="5" type="ORF">F7725_023891</name>
</gene>
<dbReference type="AlphaFoldDB" id="A0A7J5XXY1"/>
<keyword evidence="3" id="KW-0009">Actin-binding</keyword>
<proteinExistence type="predicted"/>
<dbReference type="Proteomes" id="UP000518266">
    <property type="component" value="Unassembled WGS sequence"/>
</dbReference>
<evidence type="ECO:0000256" key="1">
    <source>
        <dbReference type="ARBA" id="ARBA00022737"/>
    </source>
</evidence>
<dbReference type="SMART" id="SM01184">
    <property type="entry name" value="efhand_Ca_insen"/>
    <property type="match status" value="1"/>
</dbReference>
<organism evidence="5 6">
    <name type="scientific">Dissostichus mawsoni</name>
    <name type="common">Antarctic cod</name>
    <dbReference type="NCBI Taxonomy" id="36200"/>
    <lineage>
        <taxon>Eukaryota</taxon>
        <taxon>Metazoa</taxon>
        <taxon>Chordata</taxon>
        <taxon>Craniata</taxon>
        <taxon>Vertebrata</taxon>
        <taxon>Euteleostomi</taxon>
        <taxon>Actinopterygii</taxon>
        <taxon>Neopterygii</taxon>
        <taxon>Teleostei</taxon>
        <taxon>Neoteleostei</taxon>
        <taxon>Acanthomorphata</taxon>
        <taxon>Eupercaria</taxon>
        <taxon>Perciformes</taxon>
        <taxon>Notothenioidei</taxon>
        <taxon>Nototheniidae</taxon>
        <taxon>Dissostichus</taxon>
    </lineage>
</organism>